<evidence type="ECO:0000313" key="3">
    <source>
        <dbReference type="Proteomes" id="UP001153620"/>
    </source>
</evidence>
<feature type="transmembrane region" description="Helical" evidence="1">
    <location>
        <begin position="20"/>
        <end position="41"/>
    </location>
</feature>
<keyword evidence="3" id="KW-1185">Reference proteome</keyword>
<name>A0A9N9S956_9DIPT</name>
<keyword evidence="1" id="KW-1133">Transmembrane helix</keyword>
<feature type="transmembrane region" description="Helical" evidence="1">
    <location>
        <begin position="90"/>
        <end position="109"/>
    </location>
</feature>
<protein>
    <submittedName>
        <fullName evidence="2">Uncharacterized protein</fullName>
    </submittedName>
</protein>
<dbReference type="Proteomes" id="UP001153620">
    <property type="component" value="Chromosome 4"/>
</dbReference>
<feature type="transmembrane region" description="Helical" evidence="1">
    <location>
        <begin position="129"/>
        <end position="150"/>
    </location>
</feature>
<keyword evidence="1" id="KW-0812">Transmembrane</keyword>
<feature type="transmembrane region" description="Helical" evidence="1">
    <location>
        <begin position="53"/>
        <end position="78"/>
    </location>
</feature>
<evidence type="ECO:0000313" key="2">
    <source>
        <dbReference type="EMBL" id="CAG9811728.1"/>
    </source>
</evidence>
<reference evidence="2" key="2">
    <citation type="submission" date="2022-10" db="EMBL/GenBank/DDBJ databases">
        <authorList>
            <consortium name="ENA_rothamsted_submissions"/>
            <consortium name="culmorum"/>
            <person name="King R."/>
        </authorList>
    </citation>
    <scope>NUCLEOTIDE SEQUENCE</scope>
</reference>
<dbReference type="EMBL" id="OU895880">
    <property type="protein sequence ID" value="CAG9811728.1"/>
    <property type="molecule type" value="Genomic_DNA"/>
</dbReference>
<evidence type="ECO:0000256" key="1">
    <source>
        <dbReference type="SAM" id="Phobius"/>
    </source>
</evidence>
<sequence length="165" mass="18771">MGYEMFENTVEKFGKNVGLIHVSISSVLTIVFLISIPLHIAFNYDDLDIWDEFVTVVALILETLVSLLYVIFSCQFLRAIREREPKLAKIFVAVLCIVSANYFIAFIYIPDDRMNVTVIDSNDLKLSIILVAALLLCFQIFSITVAYLVYEGLKRESKDETQSTV</sequence>
<dbReference type="AlphaFoldDB" id="A0A9N9S956"/>
<keyword evidence="1" id="KW-0472">Membrane</keyword>
<gene>
    <name evidence="2" type="ORF">CHIRRI_LOCUS14535</name>
</gene>
<reference evidence="2" key="1">
    <citation type="submission" date="2022-01" db="EMBL/GenBank/DDBJ databases">
        <authorList>
            <person name="King R."/>
        </authorList>
    </citation>
    <scope>NUCLEOTIDE SEQUENCE</scope>
</reference>
<proteinExistence type="predicted"/>
<accession>A0A9N9S956</accession>
<organism evidence="2 3">
    <name type="scientific">Chironomus riparius</name>
    <dbReference type="NCBI Taxonomy" id="315576"/>
    <lineage>
        <taxon>Eukaryota</taxon>
        <taxon>Metazoa</taxon>
        <taxon>Ecdysozoa</taxon>
        <taxon>Arthropoda</taxon>
        <taxon>Hexapoda</taxon>
        <taxon>Insecta</taxon>
        <taxon>Pterygota</taxon>
        <taxon>Neoptera</taxon>
        <taxon>Endopterygota</taxon>
        <taxon>Diptera</taxon>
        <taxon>Nematocera</taxon>
        <taxon>Chironomoidea</taxon>
        <taxon>Chironomidae</taxon>
        <taxon>Chironominae</taxon>
        <taxon>Chironomus</taxon>
    </lineage>
</organism>